<name>A0ACD0NZ72_9BASI</name>
<dbReference type="EMBL" id="KZ819870">
    <property type="protein sequence ID" value="PWN51107.1"/>
    <property type="molecule type" value="Genomic_DNA"/>
</dbReference>
<organism evidence="1 2">
    <name type="scientific">Violaceomyces palustris</name>
    <dbReference type="NCBI Taxonomy" id="1673888"/>
    <lineage>
        <taxon>Eukaryota</taxon>
        <taxon>Fungi</taxon>
        <taxon>Dikarya</taxon>
        <taxon>Basidiomycota</taxon>
        <taxon>Ustilaginomycotina</taxon>
        <taxon>Ustilaginomycetes</taxon>
        <taxon>Violaceomycetales</taxon>
        <taxon>Violaceomycetaceae</taxon>
        <taxon>Violaceomyces</taxon>
    </lineage>
</organism>
<reference evidence="1 2" key="1">
    <citation type="journal article" date="2018" name="Mol. Biol. Evol.">
        <title>Broad Genomic Sampling Reveals a Smut Pathogenic Ancestry of the Fungal Clade Ustilaginomycotina.</title>
        <authorList>
            <person name="Kijpornyongpan T."/>
            <person name="Mondo S.J."/>
            <person name="Barry K."/>
            <person name="Sandor L."/>
            <person name="Lee J."/>
            <person name="Lipzen A."/>
            <person name="Pangilinan J."/>
            <person name="LaButti K."/>
            <person name="Hainaut M."/>
            <person name="Henrissat B."/>
            <person name="Grigoriev I.V."/>
            <person name="Spatafora J.W."/>
            <person name="Aime M.C."/>
        </authorList>
    </citation>
    <scope>NUCLEOTIDE SEQUENCE [LARGE SCALE GENOMIC DNA]</scope>
    <source>
        <strain evidence="1 2">SA 807</strain>
    </source>
</reference>
<accession>A0ACD0NZ72</accession>
<evidence type="ECO:0000313" key="2">
    <source>
        <dbReference type="Proteomes" id="UP000245626"/>
    </source>
</evidence>
<dbReference type="Proteomes" id="UP000245626">
    <property type="component" value="Unassembled WGS sequence"/>
</dbReference>
<protein>
    <submittedName>
        <fullName evidence="1">Uncharacterized protein</fullName>
    </submittedName>
</protein>
<keyword evidence="2" id="KW-1185">Reference proteome</keyword>
<evidence type="ECO:0000313" key="1">
    <source>
        <dbReference type="EMBL" id="PWN51107.1"/>
    </source>
</evidence>
<sequence>MSEKPPFHMPGHWWDPERKRFFKSETRGGGGGGGGGGEGGGSRKVPKRRSQTEVEGRGKRREEEVVVVEEDDRHLFLNLFKARGRPTLSNAEGFVRRFQRGLIKDSMERMRLVDKIPIIHAGLLERRGKEEEEEVYIVKMMFHRKEGTHLVGLSDGSVWSLDLARRIVLKRISPLCSFNHAKVDLLDRDGSAFITEPWRQGGAGYWRTGAGGPRSVEVPRGGDIFCCSFLLGHGDSDRRGEIGGCVSDVFVSMGVGPSAIVWEASPTEDGQDQQQRWKGVRLPSDVMAVELASKELLFCGTRSGQVWATQLSKLDVRLGTPTRQMSAWPWCSKVSRCVSAHESNGTRGSVTNIETVQDGREVLVAWTSGQIMLFKLEGFERVREFQGHSNSFHQGLGFCVERRYGIFAAAGEDHRIRVWNLDDPLPINRNSSETRERGGLSSYEFRGKVTSLSFSPRKARIEEPGRGGGEEGEGDGSMDGLPALHVGVGRVLHVFE</sequence>
<gene>
    <name evidence="1" type="ORF">IE53DRAFT_410402</name>
</gene>
<proteinExistence type="predicted"/>